<evidence type="ECO:0000256" key="8">
    <source>
        <dbReference type="SAM" id="MobiDB-lite"/>
    </source>
</evidence>
<evidence type="ECO:0000256" key="7">
    <source>
        <dbReference type="ARBA" id="ARBA00022833"/>
    </source>
</evidence>
<sequence>MVKCHDRRGKFNPTAAKALGVDRTDFKLLAAGQTITTASGSVVRPDMVLGDPLPGSGIIIADIPSVEYLSPFLNRPELDNESLMANMTLIYWILGPGLASHPDLASFIASHPSIQHHLCSTDTCPNMVTHPGAAAVQVKLRVVDPRRFPLCTYDNKVPYPSPPGTPPSASAARDQPRR</sequence>
<name>A0A8H4VAH8_9HYPO</name>
<feature type="region of interest" description="Disordered" evidence="8">
    <location>
        <begin position="154"/>
        <end position="178"/>
    </location>
</feature>
<keyword evidence="6" id="KW-0378">Hydrolase</keyword>
<reference evidence="9 10" key="1">
    <citation type="journal article" date="2020" name="G3 (Bethesda)">
        <title>Genetic Underpinnings of Host Manipulation by Ophiocordyceps as Revealed by Comparative Transcriptomics.</title>
        <authorList>
            <person name="Will I."/>
            <person name="Das B."/>
            <person name="Trinh T."/>
            <person name="Brachmann A."/>
            <person name="Ohm R.A."/>
            <person name="de Bekker C."/>
        </authorList>
    </citation>
    <scope>NUCLEOTIDE SEQUENCE [LARGE SCALE GENOMIC DNA]</scope>
    <source>
        <strain evidence="9 10">EC05</strain>
    </source>
</reference>
<keyword evidence="10" id="KW-1185">Reference proteome</keyword>
<evidence type="ECO:0000256" key="3">
    <source>
        <dbReference type="ARBA" id="ARBA00022722"/>
    </source>
</evidence>
<dbReference type="EMBL" id="JAACLJ010000009">
    <property type="protein sequence ID" value="KAF4580922.1"/>
    <property type="molecule type" value="Genomic_DNA"/>
</dbReference>
<keyword evidence="4" id="KW-0479">Metal-binding</keyword>
<proteinExistence type="predicted"/>
<keyword evidence="7" id="KW-0862">Zinc</keyword>
<keyword evidence="3" id="KW-0540">Nuclease</keyword>
<dbReference type="InterPro" id="IPR047151">
    <property type="entry name" value="RNZ2-like"/>
</dbReference>
<organism evidence="9 10">
    <name type="scientific">Ophiocordyceps camponoti-floridani</name>
    <dbReference type="NCBI Taxonomy" id="2030778"/>
    <lineage>
        <taxon>Eukaryota</taxon>
        <taxon>Fungi</taxon>
        <taxon>Dikarya</taxon>
        <taxon>Ascomycota</taxon>
        <taxon>Pezizomycotina</taxon>
        <taxon>Sordariomycetes</taxon>
        <taxon>Hypocreomycetidae</taxon>
        <taxon>Hypocreales</taxon>
        <taxon>Ophiocordycipitaceae</taxon>
        <taxon>Ophiocordyceps</taxon>
    </lineage>
</organism>
<evidence type="ECO:0000256" key="5">
    <source>
        <dbReference type="ARBA" id="ARBA00022759"/>
    </source>
</evidence>
<evidence type="ECO:0000256" key="6">
    <source>
        <dbReference type="ARBA" id="ARBA00022801"/>
    </source>
</evidence>
<dbReference type="OrthoDB" id="527344at2759"/>
<comment type="caution">
    <text evidence="9">The sequence shown here is derived from an EMBL/GenBank/DDBJ whole genome shotgun (WGS) entry which is preliminary data.</text>
</comment>
<accession>A0A8H4VAH8</accession>
<dbReference type="GO" id="GO:0046872">
    <property type="term" value="F:metal ion binding"/>
    <property type="evidence" value="ECO:0007669"/>
    <property type="project" value="UniProtKB-KW"/>
</dbReference>
<dbReference type="GO" id="GO:0005739">
    <property type="term" value="C:mitochondrion"/>
    <property type="evidence" value="ECO:0007669"/>
    <property type="project" value="TreeGrafter"/>
</dbReference>
<evidence type="ECO:0000256" key="2">
    <source>
        <dbReference type="ARBA" id="ARBA00022694"/>
    </source>
</evidence>
<dbReference type="PANTHER" id="PTHR12553">
    <property type="entry name" value="ZINC PHOSPHODIESTERASE ELAC PROTEIN 2"/>
    <property type="match status" value="1"/>
</dbReference>
<dbReference type="GO" id="GO:1990180">
    <property type="term" value="P:mitochondrial tRNA 3'-end processing"/>
    <property type="evidence" value="ECO:0007669"/>
    <property type="project" value="TreeGrafter"/>
</dbReference>
<gene>
    <name evidence="9" type="ORF">GQ602_007059</name>
</gene>
<evidence type="ECO:0000256" key="4">
    <source>
        <dbReference type="ARBA" id="ARBA00022723"/>
    </source>
</evidence>
<dbReference type="GO" id="GO:0042781">
    <property type="term" value="F:3'-tRNA processing endoribonuclease activity"/>
    <property type="evidence" value="ECO:0007669"/>
    <property type="project" value="InterPro"/>
</dbReference>
<comment type="cofactor">
    <cofactor evidence="1">
        <name>Zn(2+)</name>
        <dbReference type="ChEBI" id="CHEBI:29105"/>
    </cofactor>
</comment>
<evidence type="ECO:0000313" key="9">
    <source>
        <dbReference type="EMBL" id="KAF4580922.1"/>
    </source>
</evidence>
<dbReference type="PANTHER" id="PTHR12553:SF49">
    <property type="entry name" value="ZINC PHOSPHODIESTERASE ELAC PROTEIN 2"/>
    <property type="match status" value="1"/>
</dbReference>
<evidence type="ECO:0000256" key="1">
    <source>
        <dbReference type="ARBA" id="ARBA00001947"/>
    </source>
</evidence>
<dbReference type="Proteomes" id="UP000562929">
    <property type="component" value="Unassembled WGS sequence"/>
</dbReference>
<evidence type="ECO:0000313" key="10">
    <source>
        <dbReference type="Proteomes" id="UP000562929"/>
    </source>
</evidence>
<protein>
    <submittedName>
        <fullName evidence="9">tRNA processing endoribonuclease Trz1</fullName>
    </submittedName>
</protein>
<keyword evidence="5" id="KW-0255">Endonuclease</keyword>
<dbReference type="AlphaFoldDB" id="A0A8H4VAH8"/>
<keyword evidence="2" id="KW-0819">tRNA processing</keyword>